<organism evidence="1 2">
    <name type="scientific">Cetraspora pellucida</name>
    <dbReference type="NCBI Taxonomy" id="1433469"/>
    <lineage>
        <taxon>Eukaryota</taxon>
        <taxon>Fungi</taxon>
        <taxon>Fungi incertae sedis</taxon>
        <taxon>Mucoromycota</taxon>
        <taxon>Glomeromycotina</taxon>
        <taxon>Glomeromycetes</taxon>
        <taxon>Diversisporales</taxon>
        <taxon>Gigasporaceae</taxon>
        <taxon>Cetraspora</taxon>
    </lineage>
</organism>
<dbReference type="Proteomes" id="UP000789759">
    <property type="component" value="Unassembled WGS sequence"/>
</dbReference>
<comment type="caution">
    <text evidence="1">The sequence shown here is derived from an EMBL/GenBank/DDBJ whole genome shotgun (WGS) entry which is preliminary data.</text>
</comment>
<keyword evidence="2" id="KW-1185">Reference proteome</keyword>
<sequence length="127" mass="14539">MQISQTTSHEAKTFADYLLNIGNSTEPTTENNLIRLPDEIVIYSQSNKDSINSLIDAIYYNLAKNITNTTFITKRAILTSLNSDVEELNKQIMAKYSGELHMYYSFDSVPEDNLNLYPIEYLNFLTP</sequence>
<proteinExistence type="predicted"/>
<reference evidence="1" key="1">
    <citation type="submission" date="2021-06" db="EMBL/GenBank/DDBJ databases">
        <authorList>
            <person name="Kallberg Y."/>
            <person name="Tangrot J."/>
            <person name="Rosling A."/>
        </authorList>
    </citation>
    <scope>NUCLEOTIDE SEQUENCE</scope>
    <source>
        <strain evidence="1">FL966</strain>
    </source>
</reference>
<accession>A0A9N9NRS1</accession>
<name>A0A9N9NRS1_9GLOM</name>
<dbReference type="PANTHER" id="PTHR10492">
    <property type="match status" value="1"/>
</dbReference>
<evidence type="ECO:0000313" key="2">
    <source>
        <dbReference type="Proteomes" id="UP000789759"/>
    </source>
</evidence>
<gene>
    <name evidence="1" type="ORF">CPELLU_LOCUS15112</name>
</gene>
<protein>
    <submittedName>
        <fullName evidence="1">17984_t:CDS:1</fullName>
    </submittedName>
</protein>
<evidence type="ECO:0000313" key="1">
    <source>
        <dbReference type="EMBL" id="CAG8757827.1"/>
    </source>
</evidence>
<dbReference type="OrthoDB" id="3691720at2759"/>
<dbReference type="AlphaFoldDB" id="A0A9N9NRS1"/>
<dbReference type="EMBL" id="CAJVQA010019173">
    <property type="protein sequence ID" value="CAG8757827.1"/>
    <property type="molecule type" value="Genomic_DNA"/>
</dbReference>
<dbReference type="PANTHER" id="PTHR10492:SF94">
    <property type="entry name" value="ATP-DEPENDENT DNA HELICASE"/>
    <property type="match status" value="1"/>
</dbReference>